<sequence length="68" mass="8072">GARIGYEKMSLLTYSNYLEFNDQYRFKGTEQREKMLYELTKQRVYNNKMAALLYIPPAYNAHLNKVTA</sequence>
<dbReference type="Proteomes" id="UP001432027">
    <property type="component" value="Unassembled WGS sequence"/>
</dbReference>
<evidence type="ECO:0000313" key="2">
    <source>
        <dbReference type="Proteomes" id="UP001432027"/>
    </source>
</evidence>
<dbReference type="AlphaFoldDB" id="A0AAV5SQ86"/>
<gene>
    <name evidence="1" type="ORF">PENTCL1PPCAC_7244</name>
</gene>
<proteinExistence type="predicted"/>
<organism evidence="1 2">
    <name type="scientific">Pristionchus entomophagus</name>
    <dbReference type="NCBI Taxonomy" id="358040"/>
    <lineage>
        <taxon>Eukaryota</taxon>
        <taxon>Metazoa</taxon>
        <taxon>Ecdysozoa</taxon>
        <taxon>Nematoda</taxon>
        <taxon>Chromadorea</taxon>
        <taxon>Rhabditida</taxon>
        <taxon>Rhabditina</taxon>
        <taxon>Diplogasteromorpha</taxon>
        <taxon>Diplogasteroidea</taxon>
        <taxon>Neodiplogasteridae</taxon>
        <taxon>Pristionchus</taxon>
    </lineage>
</organism>
<name>A0AAV5SQ86_9BILA</name>
<protein>
    <submittedName>
        <fullName evidence="1">Uncharacterized protein</fullName>
    </submittedName>
</protein>
<keyword evidence="2" id="KW-1185">Reference proteome</keyword>
<evidence type="ECO:0000313" key="1">
    <source>
        <dbReference type="EMBL" id="GMS85069.1"/>
    </source>
</evidence>
<feature type="non-terminal residue" evidence="1">
    <location>
        <position position="68"/>
    </location>
</feature>
<dbReference type="EMBL" id="BTSX01000002">
    <property type="protein sequence ID" value="GMS85069.1"/>
    <property type="molecule type" value="Genomic_DNA"/>
</dbReference>
<accession>A0AAV5SQ86</accession>
<reference evidence="1" key="1">
    <citation type="submission" date="2023-10" db="EMBL/GenBank/DDBJ databases">
        <title>Genome assembly of Pristionchus species.</title>
        <authorList>
            <person name="Yoshida K."/>
            <person name="Sommer R.J."/>
        </authorList>
    </citation>
    <scope>NUCLEOTIDE SEQUENCE</scope>
    <source>
        <strain evidence="1">RS0144</strain>
    </source>
</reference>
<comment type="caution">
    <text evidence="1">The sequence shown here is derived from an EMBL/GenBank/DDBJ whole genome shotgun (WGS) entry which is preliminary data.</text>
</comment>
<feature type="non-terminal residue" evidence="1">
    <location>
        <position position="1"/>
    </location>
</feature>